<accession>U2C910</accession>
<protein>
    <submittedName>
        <fullName evidence="1">Uncharacterized protein</fullName>
    </submittedName>
</protein>
<evidence type="ECO:0000313" key="2">
    <source>
        <dbReference type="Proteomes" id="UP000016496"/>
    </source>
</evidence>
<dbReference type="PATRIC" id="fig|1321819.3.peg.3145"/>
<gene>
    <name evidence="1" type="ORF">HMPREF1981_03413</name>
</gene>
<reference evidence="1 2" key="1">
    <citation type="submission" date="2013-08" db="EMBL/GenBank/DDBJ databases">
        <authorList>
            <person name="Weinstock G."/>
            <person name="Sodergren E."/>
            <person name="Wylie T."/>
            <person name="Fulton L."/>
            <person name="Fulton R."/>
            <person name="Fronick C."/>
            <person name="O'Laughlin M."/>
            <person name="Godfrey J."/>
            <person name="Miner T."/>
            <person name="Herter B."/>
            <person name="Appelbaum E."/>
            <person name="Cordes M."/>
            <person name="Lek S."/>
            <person name="Wollam A."/>
            <person name="Pepin K.H."/>
            <person name="Palsikar V.B."/>
            <person name="Mitreva M."/>
            <person name="Wilson R.K."/>
        </authorList>
    </citation>
    <scope>NUCLEOTIDE SEQUENCE [LARGE SCALE GENOMIC DNA]</scope>
    <source>
        <strain evidence="1 2">F0041</strain>
    </source>
</reference>
<proteinExistence type="predicted"/>
<sequence>MTGKDVSLSFVSRSSRIQSPFRLKKISRLPEKDFVSRQTRSLFQA</sequence>
<dbReference type="AlphaFoldDB" id="U2C910"/>
<comment type="caution">
    <text evidence="1">The sequence shown here is derived from an EMBL/GenBank/DDBJ whole genome shotgun (WGS) entry which is preliminary data.</text>
</comment>
<name>U2C910_9BACE</name>
<evidence type="ECO:0000313" key="1">
    <source>
        <dbReference type="EMBL" id="ERI81025.1"/>
    </source>
</evidence>
<dbReference type="Proteomes" id="UP000016496">
    <property type="component" value="Unassembled WGS sequence"/>
</dbReference>
<organism evidence="1 2">
    <name type="scientific">Bacteroides pyogenes F0041</name>
    <dbReference type="NCBI Taxonomy" id="1321819"/>
    <lineage>
        <taxon>Bacteria</taxon>
        <taxon>Pseudomonadati</taxon>
        <taxon>Bacteroidota</taxon>
        <taxon>Bacteroidia</taxon>
        <taxon>Bacteroidales</taxon>
        <taxon>Bacteroidaceae</taxon>
        <taxon>Bacteroides</taxon>
    </lineage>
</organism>
<dbReference type="EMBL" id="AWSV01000175">
    <property type="protein sequence ID" value="ERI81025.1"/>
    <property type="molecule type" value="Genomic_DNA"/>
</dbReference>
<dbReference type="HOGENOM" id="CLU_3196307_0_0_10"/>